<keyword evidence="6" id="KW-0413">Isomerase</keyword>
<evidence type="ECO:0000313" key="10">
    <source>
        <dbReference type="Proteomes" id="UP000772618"/>
    </source>
</evidence>
<evidence type="ECO:0000256" key="2">
    <source>
        <dbReference type="ARBA" id="ARBA00006645"/>
    </source>
</evidence>
<dbReference type="InterPro" id="IPR014711">
    <property type="entry name" value="TopoI_cat_a-hlx-sub_euk"/>
</dbReference>
<sequence>MRAVPHLLTHRDFIKIDKNYEAAASVVNLTYVSDKEAGITRVKKGNGFSYTYKGNTVRDPKTLERIKKLVIPPAWTKVWICPTSEGHIQATGYDARNRKQYRYHNRWSALQQETKFHRLIEFGKVLPELRKRLQKDLDQPGFPVSKIMAIVLSLMERTFIRIGNEGYEKQYGSYGLTTLKDNHVDIKGSEVTFSFKGKKGVYHKVKLKSKKFAKLVRQCKAIPGKELFQYYDENGEHRKIDSGQVNQYLKECLQMDFTTKDFRTWAGTLSMLQALRAAAKCEKKSDYKKNIVAAMQEVSQKLGNTVAVCKKYYVHPEIVNLYNSDTLHQYFETGHIDSKEKQYGLSSDEEILMKILSVVQKSKVEITC</sequence>
<dbReference type="InterPro" id="IPR013500">
    <property type="entry name" value="TopoI_cat_euk"/>
</dbReference>
<evidence type="ECO:0000259" key="8">
    <source>
        <dbReference type="Pfam" id="PF21338"/>
    </source>
</evidence>
<dbReference type="InterPro" id="IPR001631">
    <property type="entry name" value="TopoI"/>
</dbReference>
<dbReference type="InterPro" id="IPR049331">
    <property type="entry name" value="Top1B_N_bact"/>
</dbReference>
<feature type="domain" description="DNA topoisomerase I catalytic core eukaryotic-type" evidence="7">
    <location>
        <begin position="111"/>
        <end position="319"/>
    </location>
</feature>
<comment type="catalytic activity">
    <reaction evidence="1">
        <text>ATP-independent breakage of single-stranded DNA, followed by passage and rejoining.</text>
        <dbReference type="EC" id="5.6.2.1"/>
    </reaction>
</comment>
<dbReference type="SUPFAM" id="SSF56349">
    <property type="entry name" value="DNA breaking-rejoining enzymes"/>
    <property type="match status" value="1"/>
</dbReference>
<dbReference type="Gene3D" id="3.90.15.10">
    <property type="entry name" value="Topoisomerase I, Chain A, domain 3"/>
    <property type="match status" value="1"/>
</dbReference>
<gene>
    <name evidence="9" type="ORF">KK060_18550</name>
</gene>
<protein>
    <recommendedName>
        <fullName evidence="3">DNA topoisomerase</fullName>
        <ecNumber evidence="3">5.6.2.1</ecNumber>
    </recommendedName>
</protein>
<evidence type="ECO:0000259" key="7">
    <source>
        <dbReference type="Pfam" id="PF01028"/>
    </source>
</evidence>
<dbReference type="RefSeq" id="WP_254155253.1">
    <property type="nucleotide sequence ID" value="NZ_JAHESD010000051.1"/>
</dbReference>
<dbReference type="PROSITE" id="PS52038">
    <property type="entry name" value="TOPO_IB_2"/>
    <property type="match status" value="1"/>
</dbReference>
<comment type="caution">
    <text evidence="9">The sequence shown here is derived from an EMBL/GenBank/DDBJ whole genome shotgun (WGS) entry which is preliminary data.</text>
</comment>
<keyword evidence="5" id="KW-0238">DNA-binding</keyword>
<proteinExistence type="inferred from homology"/>
<name>A0ABS5VV33_9BACT</name>
<dbReference type="Gene3D" id="1.10.132.120">
    <property type="match status" value="1"/>
</dbReference>
<dbReference type="Pfam" id="PF21338">
    <property type="entry name" value="Top1B_N_bact"/>
    <property type="match status" value="1"/>
</dbReference>
<dbReference type="EMBL" id="JAHESD010000051">
    <property type="protein sequence ID" value="MBT1705298.1"/>
    <property type="molecule type" value="Genomic_DNA"/>
</dbReference>
<dbReference type="Gene3D" id="3.30.66.10">
    <property type="entry name" value="DNA topoisomerase I domain"/>
    <property type="match status" value="1"/>
</dbReference>
<reference evidence="9 10" key="1">
    <citation type="submission" date="2021-05" db="EMBL/GenBank/DDBJ databases">
        <title>A Polyphasic approach of four new species of the genus Ohtaekwangia: Ohtaekwangia histidinii sp. nov., Ohtaekwangia cretensis sp. nov., Ohtaekwangia indiensis sp. nov., Ohtaekwangia reichenbachii sp. nov. from diverse environment.</title>
        <authorList>
            <person name="Octaviana S."/>
        </authorList>
    </citation>
    <scope>NUCLEOTIDE SEQUENCE [LARGE SCALE GENOMIC DNA]</scope>
    <source>
        <strain evidence="9 10">PWU20</strain>
    </source>
</reference>
<dbReference type="EC" id="5.6.2.1" evidence="3"/>
<dbReference type="Pfam" id="PF01028">
    <property type="entry name" value="Topoisom_I"/>
    <property type="match status" value="1"/>
</dbReference>
<keyword evidence="4" id="KW-0799">Topoisomerase</keyword>
<evidence type="ECO:0000256" key="1">
    <source>
        <dbReference type="ARBA" id="ARBA00000213"/>
    </source>
</evidence>
<dbReference type="SUPFAM" id="SSF55869">
    <property type="entry name" value="DNA topoisomerase I domain"/>
    <property type="match status" value="1"/>
</dbReference>
<evidence type="ECO:0000256" key="5">
    <source>
        <dbReference type="ARBA" id="ARBA00023125"/>
    </source>
</evidence>
<evidence type="ECO:0000256" key="6">
    <source>
        <dbReference type="ARBA" id="ARBA00023235"/>
    </source>
</evidence>
<dbReference type="InterPro" id="IPR011010">
    <property type="entry name" value="DNA_brk_join_enz"/>
</dbReference>
<organism evidence="9 10">
    <name type="scientific">Chryseosolibacter indicus</name>
    <dbReference type="NCBI Taxonomy" id="2782351"/>
    <lineage>
        <taxon>Bacteria</taxon>
        <taxon>Pseudomonadati</taxon>
        <taxon>Bacteroidota</taxon>
        <taxon>Cytophagia</taxon>
        <taxon>Cytophagales</taxon>
        <taxon>Chryseotaleaceae</taxon>
        <taxon>Chryseosolibacter</taxon>
    </lineage>
</organism>
<dbReference type="PRINTS" id="PR00416">
    <property type="entry name" value="EUTPISMRASEI"/>
</dbReference>
<evidence type="ECO:0000256" key="4">
    <source>
        <dbReference type="ARBA" id="ARBA00023029"/>
    </source>
</evidence>
<evidence type="ECO:0000313" key="9">
    <source>
        <dbReference type="EMBL" id="MBT1705298.1"/>
    </source>
</evidence>
<evidence type="ECO:0000256" key="3">
    <source>
        <dbReference type="ARBA" id="ARBA00012891"/>
    </source>
</evidence>
<dbReference type="InterPro" id="IPR035447">
    <property type="entry name" value="DNA_topo_I_N_sf"/>
</dbReference>
<accession>A0ABS5VV33</accession>
<feature type="domain" description="DNA topoisomerase IB N-terminal" evidence="8">
    <location>
        <begin position="47"/>
        <end position="94"/>
    </location>
</feature>
<dbReference type="Proteomes" id="UP000772618">
    <property type="component" value="Unassembled WGS sequence"/>
</dbReference>
<comment type="similarity">
    <text evidence="2">Belongs to the type IB topoisomerase family.</text>
</comment>
<keyword evidence="10" id="KW-1185">Reference proteome</keyword>